<dbReference type="GO" id="GO:0005886">
    <property type="term" value="C:plasma membrane"/>
    <property type="evidence" value="ECO:0007669"/>
    <property type="project" value="TreeGrafter"/>
</dbReference>
<proteinExistence type="inferred from homology"/>
<dbReference type="InterPro" id="IPR018499">
    <property type="entry name" value="Tetraspanin/Peripherin"/>
</dbReference>
<keyword evidence="4 6" id="KW-1133">Transmembrane helix</keyword>
<dbReference type="AlphaFoldDB" id="A0A6J8ELL3"/>
<evidence type="ECO:0000256" key="5">
    <source>
        <dbReference type="ARBA" id="ARBA00023136"/>
    </source>
</evidence>
<sequence>MGCLLTIGRIFLIVTNIIFLLIGLVLLIVGLIAKFGESLFKSYYESIITSLEDSLSSAGYGDVNLDFSLSELAGSLPIALIISGLIIIIITVVAVIGAIKKAKCLLLIYSIVMFVIIAAQVLTMGMFYWKPEMITTPVKDSLNSTIQSDFAGLNGTNVVSIGWNFVNQKFQCCGIDNYYDFSEATNWVTDLPSGTLVTPLSCCKTLPSSGDLSCAQSPLSTSTNNYNTGCFDEIWGLALGNVAITASVISVCLVMQIIFFLVALCMYSDNSQNKVKPKG</sequence>
<dbReference type="InterPro" id="IPR000301">
    <property type="entry name" value="Tetraspanin_animals"/>
</dbReference>
<dbReference type="InterPro" id="IPR008952">
    <property type="entry name" value="Tetraspanin_EC2_sf"/>
</dbReference>
<name>A0A6J8ELL3_MYTCO</name>
<evidence type="ECO:0000256" key="3">
    <source>
        <dbReference type="ARBA" id="ARBA00022692"/>
    </source>
</evidence>
<organism evidence="7 8">
    <name type="scientific">Mytilus coruscus</name>
    <name type="common">Sea mussel</name>
    <dbReference type="NCBI Taxonomy" id="42192"/>
    <lineage>
        <taxon>Eukaryota</taxon>
        <taxon>Metazoa</taxon>
        <taxon>Spiralia</taxon>
        <taxon>Lophotrochozoa</taxon>
        <taxon>Mollusca</taxon>
        <taxon>Bivalvia</taxon>
        <taxon>Autobranchia</taxon>
        <taxon>Pteriomorphia</taxon>
        <taxon>Mytilida</taxon>
        <taxon>Mytiloidea</taxon>
        <taxon>Mytilidae</taxon>
        <taxon>Mytilinae</taxon>
        <taxon>Mytilus</taxon>
    </lineage>
</organism>
<keyword evidence="5 6" id="KW-0472">Membrane</keyword>
<dbReference type="OrthoDB" id="6279736at2759"/>
<reference evidence="7 8" key="1">
    <citation type="submission" date="2020-06" db="EMBL/GenBank/DDBJ databases">
        <authorList>
            <person name="Li R."/>
            <person name="Bekaert M."/>
        </authorList>
    </citation>
    <scope>NUCLEOTIDE SEQUENCE [LARGE SCALE GENOMIC DNA]</scope>
    <source>
        <strain evidence="8">wild</strain>
    </source>
</reference>
<dbReference type="EMBL" id="CACVKT020009355">
    <property type="protein sequence ID" value="CAC5421479.1"/>
    <property type="molecule type" value="Genomic_DNA"/>
</dbReference>
<feature type="transmembrane region" description="Helical" evidence="6">
    <location>
        <begin position="106"/>
        <end position="129"/>
    </location>
</feature>
<gene>
    <name evidence="7" type="ORF">MCOR_53601</name>
</gene>
<evidence type="ECO:0000256" key="2">
    <source>
        <dbReference type="ARBA" id="ARBA00006840"/>
    </source>
</evidence>
<evidence type="ECO:0000313" key="8">
    <source>
        <dbReference type="Proteomes" id="UP000507470"/>
    </source>
</evidence>
<dbReference type="PANTHER" id="PTHR19282:SF544">
    <property type="entry name" value="TETRASPANIN"/>
    <property type="match status" value="1"/>
</dbReference>
<protein>
    <recommendedName>
        <fullName evidence="6">Tetraspanin</fullName>
    </recommendedName>
</protein>
<dbReference type="PIRSF" id="PIRSF002419">
    <property type="entry name" value="Tetraspanin"/>
    <property type="match status" value="1"/>
</dbReference>
<evidence type="ECO:0000256" key="6">
    <source>
        <dbReference type="RuleBase" id="RU361218"/>
    </source>
</evidence>
<evidence type="ECO:0000313" key="7">
    <source>
        <dbReference type="EMBL" id="CAC5421479.1"/>
    </source>
</evidence>
<comment type="similarity">
    <text evidence="2 6">Belongs to the tetraspanin (TM4SF) family.</text>
</comment>
<keyword evidence="8" id="KW-1185">Reference proteome</keyword>
<keyword evidence="3 6" id="KW-0812">Transmembrane</keyword>
<comment type="subcellular location">
    <subcellularLocation>
        <location evidence="1 6">Membrane</location>
        <topology evidence="1 6">Multi-pass membrane protein</topology>
    </subcellularLocation>
</comment>
<dbReference type="Gene3D" id="1.10.1450.10">
    <property type="entry name" value="Tetraspanin"/>
    <property type="match status" value="1"/>
</dbReference>
<evidence type="ECO:0000256" key="1">
    <source>
        <dbReference type="ARBA" id="ARBA00004141"/>
    </source>
</evidence>
<dbReference type="PANTHER" id="PTHR19282">
    <property type="entry name" value="TETRASPANIN"/>
    <property type="match status" value="1"/>
</dbReference>
<accession>A0A6J8ELL3</accession>
<dbReference type="Pfam" id="PF00335">
    <property type="entry name" value="Tetraspanin"/>
    <property type="match status" value="1"/>
</dbReference>
<evidence type="ECO:0000256" key="4">
    <source>
        <dbReference type="ARBA" id="ARBA00022989"/>
    </source>
</evidence>
<dbReference type="Proteomes" id="UP000507470">
    <property type="component" value="Unassembled WGS sequence"/>
</dbReference>
<dbReference type="SUPFAM" id="SSF48652">
    <property type="entry name" value="Tetraspanin"/>
    <property type="match status" value="1"/>
</dbReference>
<feature type="transmembrane region" description="Helical" evidence="6">
    <location>
        <begin position="76"/>
        <end position="99"/>
    </location>
</feature>
<feature type="transmembrane region" description="Helical" evidence="6">
    <location>
        <begin position="242"/>
        <end position="267"/>
    </location>
</feature>
<feature type="transmembrane region" description="Helical" evidence="6">
    <location>
        <begin position="12"/>
        <end position="33"/>
    </location>
</feature>